<feature type="region of interest" description="Disordered" evidence="1">
    <location>
        <begin position="1"/>
        <end position="20"/>
    </location>
</feature>
<evidence type="ECO:0000313" key="3">
    <source>
        <dbReference type="Proteomes" id="UP001149074"/>
    </source>
</evidence>
<sequence>MALYHIGTRSSKDSTFSGFHTMDSPEARKLLNEKLEQFAHARGSGSHKDTHSDDKPPSRDFSWILAVRAVQQHLAEQVNRARSNAAARGPKGTSLPSNSQAVVDSELTLVDTKAKYPPDARVFEELAKDAPDCQSVLANLYWRSVRQALVWDIFQLLLHEGLVDWKCLTRPISIPVSTHDTDVVSSFLTCFPELDMQLRFPADPTDPQIPLQSQTDQWLSDVEWLATIIVRCGTPLADVVTVLEKSTLVDDVDRTRSWFWEAAHPNFRIIFKWPQERAGPENEYGYAHAPKDVNTLGFWLPHGLSKDHCNEQVRDCLARGAAIEKAYREAMAPNLPDGLVAIDFTGIDPAVLDPSESDKDESLSSEEKNECQEPQDST</sequence>
<dbReference type="GeneID" id="81354646"/>
<dbReference type="Proteomes" id="UP001149074">
    <property type="component" value="Unassembled WGS sequence"/>
</dbReference>
<protein>
    <submittedName>
        <fullName evidence="2">Uncharacterized protein</fullName>
    </submittedName>
</protein>
<dbReference type="OrthoDB" id="5280830at2759"/>
<accession>A0A9W9KDR3</accession>
<evidence type="ECO:0000313" key="2">
    <source>
        <dbReference type="EMBL" id="KAJ5102644.1"/>
    </source>
</evidence>
<feature type="region of interest" description="Disordered" evidence="1">
    <location>
        <begin position="350"/>
        <end position="378"/>
    </location>
</feature>
<gene>
    <name evidence="2" type="ORF">N7532_003173</name>
</gene>
<dbReference type="EMBL" id="JAPQKI010000004">
    <property type="protein sequence ID" value="KAJ5102644.1"/>
    <property type="molecule type" value="Genomic_DNA"/>
</dbReference>
<organism evidence="2 3">
    <name type="scientific">Penicillium argentinense</name>
    <dbReference type="NCBI Taxonomy" id="1131581"/>
    <lineage>
        <taxon>Eukaryota</taxon>
        <taxon>Fungi</taxon>
        <taxon>Dikarya</taxon>
        <taxon>Ascomycota</taxon>
        <taxon>Pezizomycotina</taxon>
        <taxon>Eurotiomycetes</taxon>
        <taxon>Eurotiomycetidae</taxon>
        <taxon>Eurotiales</taxon>
        <taxon>Aspergillaceae</taxon>
        <taxon>Penicillium</taxon>
    </lineage>
</organism>
<reference evidence="2" key="1">
    <citation type="submission" date="2022-11" db="EMBL/GenBank/DDBJ databases">
        <authorList>
            <person name="Petersen C."/>
        </authorList>
    </citation>
    <scope>NUCLEOTIDE SEQUENCE</scope>
    <source>
        <strain evidence="2">IBT 30761</strain>
    </source>
</reference>
<proteinExistence type="predicted"/>
<dbReference type="AlphaFoldDB" id="A0A9W9KDR3"/>
<keyword evidence="3" id="KW-1185">Reference proteome</keyword>
<evidence type="ECO:0000256" key="1">
    <source>
        <dbReference type="SAM" id="MobiDB-lite"/>
    </source>
</evidence>
<reference evidence="2" key="2">
    <citation type="journal article" date="2023" name="IMA Fungus">
        <title>Comparative genomic study of the Penicillium genus elucidates a diverse pangenome and 15 lateral gene transfer events.</title>
        <authorList>
            <person name="Petersen C."/>
            <person name="Sorensen T."/>
            <person name="Nielsen M.R."/>
            <person name="Sondergaard T.E."/>
            <person name="Sorensen J.L."/>
            <person name="Fitzpatrick D.A."/>
            <person name="Frisvad J.C."/>
            <person name="Nielsen K.L."/>
        </authorList>
    </citation>
    <scope>NUCLEOTIDE SEQUENCE</scope>
    <source>
        <strain evidence="2">IBT 30761</strain>
    </source>
</reference>
<dbReference type="RefSeq" id="XP_056476024.1">
    <property type="nucleotide sequence ID" value="XM_056615667.1"/>
</dbReference>
<name>A0A9W9KDR3_9EURO</name>
<feature type="compositionally biased region" description="Basic and acidic residues" evidence="1">
    <location>
        <begin position="356"/>
        <end position="371"/>
    </location>
</feature>
<comment type="caution">
    <text evidence="2">The sequence shown here is derived from an EMBL/GenBank/DDBJ whole genome shotgun (WGS) entry which is preliminary data.</text>
</comment>